<dbReference type="OrthoDB" id="871140at2"/>
<evidence type="ECO:0000256" key="1">
    <source>
        <dbReference type="ARBA" id="ARBA00007150"/>
    </source>
</evidence>
<dbReference type="AlphaFoldDB" id="A0A0M2HQ71"/>
<feature type="transmembrane region" description="Helical" evidence="7">
    <location>
        <begin position="88"/>
        <end position="105"/>
    </location>
</feature>
<gene>
    <name evidence="8" type="primary">lgt_2</name>
    <name evidence="8" type="ORF">RS84_03266</name>
</gene>
<evidence type="ECO:0000256" key="7">
    <source>
        <dbReference type="SAM" id="Phobius"/>
    </source>
</evidence>
<feature type="transmembrane region" description="Helical" evidence="7">
    <location>
        <begin position="49"/>
        <end position="68"/>
    </location>
</feature>
<organism evidence="8 9">
    <name type="scientific">Microbacterium hydrocarbonoxydans</name>
    <dbReference type="NCBI Taxonomy" id="273678"/>
    <lineage>
        <taxon>Bacteria</taxon>
        <taxon>Bacillati</taxon>
        <taxon>Actinomycetota</taxon>
        <taxon>Actinomycetes</taxon>
        <taxon>Micrococcales</taxon>
        <taxon>Microbacteriaceae</taxon>
        <taxon>Microbacterium</taxon>
    </lineage>
</organism>
<feature type="transmembrane region" description="Helical" evidence="7">
    <location>
        <begin position="171"/>
        <end position="188"/>
    </location>
</feature>
<keyword evidence="8" id="KW-0449">Lipoprotein</keyword>
<feature type="transmembrane region" description="Helical" evidence="7">
    <location>
        <begin position="117"/>
        <end position="137"/>
    </location>
</feature>
<dbReference type="GO" id="GO:0005886">
    <property type="term" value="C:plasma membrane"/>
    <property type="evidence" value="ECO:0007669"/>
    <property type="project" value="InterPro"/>
</dbReference>
<comment type="caution">
    <text evidence="8">The sequence shown here is derived from an EMBL/GenBank/DDBJ whole genome shotgun (WGS) entry which is preliminary data.</text>
</comment>
<dbReference type="Proteomes" id="UP000033900">
    <property type="component" value="Unassembled WGS sequence"/>
</dbReference>
<proteinExistence type="inferred from homology"/>
<evidence type="ECO:0000256" key="3">
    <source>
        <dbReference type="ARBA" id="ARBA00022679"/>
    </source>
</evidence>
<evidence type="ECO:0000256" key="6">
    <source>
        <dbReference type="ARBA" id="ARBA00023136"/>
    </source>
</evidence>
<keyword evidence="3 8" id="KW-0808">Transferase</keyword>
<reference evidence="8 9" key="1">
    <citation type="submission" date="2015-02" db="EMBL/GenBank/DDBJ databases">
        <title>Draft genome sequences of ten Microbacterium spp. with emphasis on heavy metal contaminated environments.</title>
        <authorList>
            <person name="Corretto E."/>
        </authorList>
    </citation>
    <scope>NUCLEOTIDE SEQUENCE [LARGE SCALE GENOMIC DNA]</scope>
    <source>
        <strain evidence="8 9">SA35</strain>
    </source>
</reference>
<sequence length="268" mass="29264">MFPTLPDLLGFGPPLETHGFFEGIGLLAGGLVFWIEARRRGAKDPRIPYLVLGALLGAAVFARLGTWAQHLDPSKNLSLGEQLLSGNASILSALVGAWAGVHITKRLVGYRERSGDLFAPAVALALAIGRLGCLFTENPGTPTGASWGIVLNPEQAARVGAPAGVPLHPSFVYEIVFHAIAFAVLWFWLRHLGIRSGETLTIYIAAYAVFRFLVEFVRGNDVAWLVFTRPQLFLLATLPLLAIRLVWLWRKGAFTPADRRLQNEHQPA</sequence>
<name>A0A0M2HQ71_9MICO</name>
<dbReference type="GO" id="GO:0042158">
    <property type="term" value="P:lipoprotein biosynthetic process"/>
    <property type="evidence" value="ECO:0007669"/>
    <property type="project" value="InterPro"/>
</dbReference>
<feature type="transmembrane region" description="Helical" evidence="7">
    <location>
        <begin position="20"/>
        <end position="37"/>
    </location>
</feature>
<keyword evidence="6 7" id="KW-0472">Membrane</keyword>
<keyword evidence="2" id="KW-1003">Cell membrane</keyword>
<dbReference type="PATRIC" id="fig|273678.4.peg.3260"/>
<comment type="similarity">
    <text evidence="1">Belongs to the Lgt family.</text>
</comment>
<keyword evidence="9" id="KW-1185">Reference proteome</keyword>
<evidence type="ECO:0000256" key="4">
    <source>
        <dbReference type="ARBA" id="ARBA00022692"/>
    </source>
</evidence>
<feature type="transmembrane region" description="Helical" evidence="7">
    <location>
        <begin position="231"/>
        <end position="249"/>
    </location>
</feature>
<evidence type="ECO:0000256" key="5">
    <source>
        <dbReference type="ARBA" id="ARBA00022989"/>
    </source>
</evidence>
<dbReference type="PANTHER" id="PTHR30589:SF0">
    <property type="entry name" value="PHOSPHATIDYLGLYCEROL--PROLIPOPROTEIN DIACYLGLYCERYL TRANSFERASE"/>
    <property type="match status" value="1"/>
</dbReference>
<dbReference type="InterPro" id="IPR001640">
    <property type="entry name" value="Lgt"/>
</dbReference>
<dbReference type="EMBL" id="JYJB01000010">
    <property type="protein sequence ID" value="KJL46626.1"/>
    <property type="molecule type" value="Genomic_DNA"/>
</dbReference>
<dbReference type="RefSeq" id="WP_082062234.1">
    <property type="nucleotide sequence ID" value="NZ_JYJB01000010.1"/>
</dbReference>
<evidence type="ECO:0000256" key="2">
    <source>
        <dbReference type="ARBA" id="ARBA00022475"/>
    </source>
</evidence>
<dbReference type="STRING" id="273678.RS84_03266"/>
<evidence type="ECO:0000313" key="8">
    <source>
        <dbReference type="EMBL" id="KJL46626.1"/>
    </source>
</evidence>
<dbReference type="PANTHER" id="PTHR30589">
    <property type="entry name" value="PROLIPOPROTEIN DIACYLGLYCERYL TRANSFERASE"/>
    <property type="match status" value="1"/>
</dbReference>
<keyword evidence="5 7" id="KW-1133">Transmembrane helix</keyword>
<accession>A0A0M2HQ71</accession>
<dbReference type="Pfam" id="PF01790">
    <property type="entry name" value="LGT"/>
    <property type="match status" value="1"/>
</dbReference>
<keyword evidence="4 7" id="KW-0812">Transmembrane</keyword>
<feature type="transmembrane region" description="Helical" evidence="7">
    <location>
        <begin position="200"/>
        <end position="219"/>
    </location>
</feature>
<dbReference type="GO" id="GO:0008961">
    <property type="term" value="F:phosphatidylglycerol-prolipoprotein diacylglyceryl transferase activity"/>
    <property type="evidence" value="ECO:0007669"/>
    <property type="project" value="InterPro"/>
</dbReference>
<evidence type="ECO:0000313" key="9">
    <source>
        <dbReference type="Proteomes" id="UP000033900"/>
    </source>
</evidence>
<protein>
    <submittedName>
        <fullName evidence="8">Prolipoprotein diacylglyceryl transferase</fullName>
    </submittedName>
</protein>